<dbReference type="GO" id="GO:0003779">
    <property type="term" value="F:actin binding"/>
    <property type="evidence" value="ECO:0007669"/>
    <property type="project" value="UniProtKB-KW"/>
</dbReference>
<dbReference type="GO" id="GO:0042802">
    <property type="term" value="F:identical protein binding"/>
    <property type="evidence" value="ECO:0007669"/>
    <property type="project" value="InterPro"/>
</dbReference>
<evidence type="ECO:0000256" key="4">
    <source>
        <dbReference type="ARBA" id="ARBA00007948"/>
    </source>
</evidence>
<reference evidence="16 17" key="1">
    <citation type="journal article" date="2023" name="Elife">
        <title>Identification of key yeast species and microbe-microbe interactions impacting larval growth of Drosophila in the wild.</title>
        <authorList>
            <person name="Mure A."/>
            <person name="Sugiura Y."/>
            <person name="Maeda R."/>
            <person name="Honda K."/>
            <person name="Sakurai N."/>
            <person name="Takahashi Y."/>
            <person name="Watada M."/>
            <person name="Katoh T."/>
            <person name="Gotoh A."/>
            <person name="Gotoh Y."/>
            <person name="Taniguchi I."/>
            <person name="Nakamura K."/>
            <person name="Hayashi T."/>
            <person name="Katayama T."/>
            <person name="Uemura T."/>
            <person name="Hattori Y."/>
        </authorList>
    </citation>
    <scope>NUCLEOTIDE SEQUENCE [LARGE SCALE GENOMIC DNA]</scope>
    <source>
        <strain evidence="16 17">PK-24</strain>
    </source>
</reference>
<comment type="subcellular location">
    <subcellularLocation>
        <location evidence="3">Cell membrane</location>
        <topology evidence="3">Peripheral membrane protein</topology>
        <orientation evidence="3">Cytoplasmic side</orientation>
    </subcellularLocation>
    <subcellularLocation>
        <location evidence="2">Cytoplasm</location>
        <location evidence="2">Cytoskeleton</location>
        <location evidence="2">Actin patch</location>
    </subcellularLocation>
    <subcellularLocation>
        <location evidence="1">Endosome membrane</location>
        <topology evidence="1">Peripheral membrane protein</topology>
        <orientation evidence="1">Cytoplasmic side</orientation>
    </subcellularLocation>
</comment>
<keyword evidence="7" id="KW-0963">Cytoplasm</keyword>
<dbReference type="EMBL" id="BTGB01000001">
    <property type="protein sequence ID" value="GMM43822.1"/>
    <property type="molecule type" value="Genomic_DNA"/>
</dbReference>
<dbReference type="FunFam" id="2.30.30.700:FF:000001">
    <property type="entry name" value="Actin cytoskeleton-regulatory complex protein SLA1"/>
    <property type="match status" value="1"/>
</dbReference>
<dbReference type="GO" id="GO:0043130">
    <property type="term" value="F:ubiquitin binding"/>
    <property type="evidence" value="ECO:0007669"/>
    <property type="project" value="InterPro"/>
</dbReference>
<feature type="compositionally biased region" description="Low complexity" evidence="14">
    <location>
        <begin position="240"/>
        <end position="270"/>
    </location>
</feature>
<feature type="region of interest" description="Disordered" evidence="14">
    <location>
        <begin position="130"/>
        <end position="270"/>
    </location>
</feature>
<proteinExistence type="inferred from homology"/>
<dbReference type="Gene3D" id="1.10.150.50">
    <property type="entry name" value="Transcription Factor, Ets-1"/>
    <property type="match status" value="1"/>
</dbReference>
<dbReference type="InterPro" id="IPR035800">
    <property type="entry name" value="Sla1_SH3_1"/>
</dbReference>
<feature type="compositionally biased region" description="Low complexity" evidence="14">
    <location>
        <begin position="1207"/>
        <end position="1228"/>
    </location>
</feature>
<evidence type="ECO:0000256" key="10">
    <source>
        <dbReference type="ARBA" id="ARBA00022753"/>
    </source>
</evidence>
<keyword evidence="12" id="KW-0206">Cytoskeleton</keyword>
<keyword evidence="10" id="KW-0967">Endosome</keyword>
<evidence type="ECO:0000256" key="9">
    <source>
        <dbReference type="ARBA" id="ARBA00022737"/>
    </source>
</evidence>
<evidence type="ECO:0000256" key="5">
    <source>
        <dbReference type="ARBA" id="ARBA00020357"/>
    </source>
</evidence>
<dbReference type="InterPro" id="IPR007131">
    <property type="entry name" value="SHD1"/>
</dbReference>
<dbReference type="PROSITE" id="PS50002">
    <property type="entry name" value="SH3"/>
    <property type="match status" value="3"/>
</dbReference>
<dbReference type="CDD" id="cd11775">
    <property type="entry name" value="SH3_Sla1p_3"/>
    <property type="match status" value="1"/>
</dbReference>
<dbReference type="GO" id="GO:0030674">
    <property type="term" value="F:protein-macromolecule adaptor activity"/>
    <property type="evidence" value="ECO:0007669"/>
    <property type="project" value="InterPro"/>
</dbReference>
<feature type="domain" description="SH3" evidence="15">
    <location>
        <begin position="72"/>
        <end position="130"/>
    </location>
</feature>
<dbReference type="PRINTS" id="PR00452">
    <property type="entry name" value="SH3DOMAIN"/>
</dbReference>
<feature type="region of interest" description="Disordered" evidence="14">
    <location>
        <begin position="580"/>
        <end position="610"/>
    </location>
</feature>
<dbReference type="PANTHER" id="PTHR15735:SF21">
    <property type="entry name" value="PROTEIN NERVOUS WRECK"/>
    <property type="match status" value="1"/>
</dbReference>
<keyword evidence="11" id="KW-0009">Actin-binding</keyword>
<evidence type="ECO:0000256" key="11">
    <source>
        <dbReference type="ARBA" id="ARBA00023203"/>
    </source>
</evidence>
<dbReference type="CDD" id="cd11773">
    <property type="entry name" value="SH3_Sla1p_1"/>
    <property type="match status" value="1"/>
</dbReference>
<dbReference type="InterPro" id="IPR013761">
    <property type="entry name" value="SAM/pointed_sf"/>
</dbReference>
<evidence type="ECO:0000256" key="7">
    <source>
        <dbReference type="ARBA" id="ARBA00022490"/>
    </source>
</evidence>
<comment type="similarity">
    <text evidence="4">Belongs to the SLA1 family.</text>
</comment>
<dbReference type="SMART" id="SM00326">
    <property type="entry name" value="SH3"/>
    <property type="match status" value="3"/>
</dbReference>
<evidence type="ECO:0000256" key="2">
    <source>
        <dbReference type="ARBA" id="ARBA00004134"/>
    </source>
</evidence>
<dbReference type="Proteomes" id="UP001378960">
    <property type="component" value="Unassembled WGS sequence"/>
</dbReference>
<feature type="compositionally biased region" description="Low complexity" evidence="14">
    <location>
        <begin position="674"/>
        <end position="697"/>
    </location>
</feature>
<feature type="compositionally biased region" description="Low complexity" evidence="14">
    <location>
        <begin position="467"/>
        <end position="476"/>
    </location>
</feature>
<dbReference type="Gene3D" id="2.30.30.40">
    <property type="entry name" value="SH3 Domains"/>
    <property type="match status" value="3"/>
</dbReference>
<evidence type="ECO:0000256" key="13">
    <source>
        <dbReference type="PROSITE-ProRule" id="PRU00192"/>
    </source>
</evidence>
<keyword evidence="6 13" id="KW-0728">SH3 domain</keyword>
<dbReference type="GO" id="GO:0006897">
    <property type="term" value="P:endocytosis"/>
    <property type="evidence" value="ECO:0007669"/>
    <property type="project" value="UniProtKB-KW"/>
</dbReference>
<evidence type="ECO:0000256" key="8">
    <source>
        <dbReference type="ARBA" id="ARBA00022583"/>
    </source>
</evidence>
<feature type="domain" description="SH3" evidence="15">
    <location>
        <begin position="407"/>
        <end position="468"/>
    </location>
</feature>
<evidence type="ECO:0000256" key="14">
    <source>
        <dbReference type="SAM" id="MobiDB-lite"/>
    </source>
</evidence>
<gene>
    <name evidence="16" type="ORF">DAPK24_003970</name>
</gene>
<dbReference type="PANTHER" id="PTHR15735">
    <property type="entry name" value="FCH AND DOUBLE SH3 DOMAINS PROTEIN"/>
    <property type="match status" value="1"/>
</dbReference>
<dbReference type="Pfam" id="PF03983">
    <property type="entry name" value="SHD1"/>
    <property type="match status" value="1"/>
</dbReference>
<name>A0AAV5QYC7_PICKL</name>
<accession>A0AAV5QYC7</accession>
<feature type="region of interest" description="Disordered" evidence="14">
    <location>
        <begin position="867"/>
        <end position="905"/>
    </location>
</feature>
<feature type="region of interest" description="Disordered" evidence="14">
    <location>
        <begin position="798"/>
        <end position="839"/>
    </location>
</feature>
<dbReference type="Pfam" id="PF14604">
    <property type="entry name" value="SH3_9"/>
    <property type="match status" value="1"/>
</dbReference>
<dbReference type="InterPro" id="IPR001452">
    <property type="entry name" value="SH3_domain"/>
</dbReference>
<feature type="compositionally biased region" description="Low complexity" evidence="14">
    <location>
        <begin position="130"/>
        <end position="170"/>
    </location>
</feature>
<organism evidence="16 17">
    <name type="scientific">Pichia kluyveri</name>
    <name type="common">Yeast</name>
    <dbReference type="NCBI Taxonomy" id="36015"/>
    <lineage>
        <taxon>Eukaryota</taxon>
        <taxon>Fungi</taxon>
        <taxon>Dikarya</taxon>
        <taxon>Ascomycota</taxon>
        <taxon>Saccharomycotina</taxon>
        <taxon>Pichiomycetes</taxon>
        <taxon>Pichiales</taxon>
        <taxon>Pichiaceae</taxon>
        <taxon>Pichia</taxon>
    </lineage>
</organism>
<keyword evidence="9" id="KW-0677">Repeat</keyword>
<sequence length="1234" mass="135769">MSAPFIGIYTAIYDYTAQNDEELSLIENDILYLIEKSNFDDWWLVKKRVLDADIEEPQGLVPNSYIKPSIPISKSIALYDYNNQSIEELSFNEGDIFNVYDISDPNWTLVDKNGKEFGFIPANYIEPYNENNNSNNNNNTPNNISLTQFPNPSSSTTTTTTTNAINATNSFLPPPQRIDRPSQSKSVEPSYNELNDELEEEEAPPQMPSRPSNKSSNPNTNSKNYNDNYDDNYNDDYNDDYNNYNNNNDPTPKQRSRSNTTSSRLSSKKSFSNFLSSNKSEKDEIKPIYGDFAWKIHEIDGKKKRSGILEIGNGKIYLDIDKNLNENWKINDLINYNVEKKHVFLDFKNPTYSFELHVGTKDSAQAIISILGDLKGLHSQSALSDIKQAQREGYENGIKSNSSDSSSSYKKGIILYDFDGAADDELTCNEGDEILIINDRKSKEWWMVENLRGKRGVVPSNYIKLISSSSSSSSNNRKSRNNNDFYSIGSSGNNNKDNSNNGGFLKNLLGSNNNKSPKKEKKSSKDRDREERELRERSRIQLEREELEKQRRKVEMKERELKLRDREQRDKLRRADERLRERRMREEVNNNSNGNNNNKEKDFSKPNTHRVRTWIDRSGSFKVEAEFLGVQQGKIHLHKINGVKIAVACNKLSTEDLEYVEKITGTSLDKYKSKSNPSSSTTTTTNVTNATPTTATSEIKESTPSLPSRETSSAIAHQKVGSVGLRADLIDYWFNFFVESGIDVSVCDRYARNFAQEQVDNTVLDGVTPALMRTLGVREGDILKIKKKIDSTLGINNNNTNILGKNISDPLPNPPTDNITTQSISSPPPQPSSSSQMTGSIQDLLDIKPMQPTQTGIAPIKPINTIGLSPVTSPTPQSNPSSSLTTTPTTSVPTQKTGSILPSMTGNVPMMAMPTGFMPITMVPMMTGMPTGMMTSMPTGMGLMQPLRTGLTGGLMKSSITGNGNNMPITTFGVNSLSANPQQTGGAFIMPLNTGGMPNTSFGINNMNLNNTNLVKLQPTGITLQKTGNGFGNVNNSIPAMQPTMKTGGFMPQSTFGMQLNNAITGGMPQNTFGVNPAMTGGMPQNTFGVNPAMTGGMPQNTFDVNPAMTGGMPQNTFGMNPAMTGGMPQNIFGMNPAMTGGMPQNTFGMNPAMTGGMPQNTFGMNPALTGGMPPNTFGMNPAMTGGMPSNSFNQLQPQSTGFGFGNSTNSNTNNNTNRQANLANATADNPFGF</sequence>
<comment type="caution">
    <text evidence="16">The sequence shown here is derived from an EMBL/GenBank/DDBJ whole genome shotgun (WGS) entry which is preliminary data.</text>
</comment>
<feature type="region of interest" description="Disordered" evidence="14">
    <location>
        <begin position="669"/>
        <end position="713"/>
    </location>
</feature>
<feature type="region of interest" description="Disordered" evidence="14">
    <location>
        <begin position="467"/>
        <end position="536"/>
    </location>
</feature>
<dbReference type="InterPro" id="IPR035821">
    <property type="entry name" value="Sla1_SH3_3"/>
</dbReference>
<feature type="compositionally biased region" description="Basic and acidic residues" evidence="14">
    <location>
        <begin position="523"/>
        <end position="536"/>
    </location>
</feature>
<dbReference type="InterPro" id="IPR056996">
    <property type="entry name" value="PH_SLA1"/>
</dbReference>
<dbReference type="GO" id="GO:0030479">
    <property type="term" value="C:actin cortical patch"/>
    <property type="evidence" value="ECO:0007669"/>
    <property type="project" value="UniProtKB-SubCell"/>
</dbReference>
<dbReference type="Pfam" id="PF00018">
    <property type="entry name" value="SH3_1"/>
    <property type="match status" value="2"/>
</dbReference>
<evidence type="ECO:0000259" key="15">
    <source>
        <dbReference type="PROSITE" id="PS50002"/>
    </source>
</evidence>
<feature type="domain" description="SH3" evidence="15">
    <location>
        <begin position="4"/>
        <end position="71"/>
    </location>
</feature>
<dbReference type="InterPro" id="IPR036028">
    <property type="entry name" value="SH3-like_dom_sf"/>
</dbReference>
<evidence type="ECO:0000256" key="12">
    <source>
        <dbReference type="ARBA" id="ARBA00023212"/>
    </source>
</evidence>
<feature type="compositionally biased region" description="Low complexity" evidence="14">
    <location>
        <begin position="487"/>
        <end position="515"/>
    </location>
</feature>
<dbReference type="Pfam" id="PF24081">
    <property type="entry name" value="PH_SLA1"/>
    <property type="match status" value="1"/>
</dbReference>
<dbReference type="SUPFAM" id="SSF50044">
    <property type="entry name" value="SH3-domain"/>
    <property type="match status" value="3"/>
</dbReference>
<dbReference type="GO" id="GO:0010008">
    <property type="term" value="C:endosome membrane"/>
    <property type="evidence" value="ECO:0007669"/>
    <property type="project" value="UniProtKB-SubCell"/>
</dbReference>
<feature type="region of interest" description="Disordered" evidence="14">
    <location>
        <begin position="1197"/>
        <end position="1234"/>
    </location>
</feature>
<feature type="compositionally biased region" description="Polar residues" evidence="14">
    <location>
        <begin position="702"/>
        <end position="713"/>
    </location>
</feature>
<evidence type="ECO:0000313" key="16">
    <source>
        <dbReference type="EMBL" id="GMM43822.1"/>
    </source>
</evidence>
<protein>
    <recommendedName>
        <fullName evidence="5">Actin cytoskeleton-regulatory complex protein SLA1</fullName>
    </recommendedName>
</protein>
<feature type="compositionally biased region" description="Acidic residues" evidence="14">
    <location>
        <begin position="194"/>
        <end position="203"/>
    </location>
</feature>
<evidence type="ECO:0000256" key="3">
    <source>
        <dbReference type="ARBA" id="ARBA00004413"/>
    </source>
</evidence>
<keyword evidence="17" id="KW-1185">Reference proteome</keyword>
<evidence type="ECO:0000313" key="17">
    <source>
        <dbReference type="Proteomes" id="UP001378960"/>
    </source>
</evidence>
<evidence type="ECO:0000256" key="1">
    <source>
        <dbReference type="ARBA" id="ARBA00004125"/>
    </source>
</evidence>
<evidence type="ECO:0000256" key="6">
    <source>
        <dbReference type="ARBA" id="ARBA00022443"/>
    </source>
</evidence>
<dbReference type="AlphaFoldDB" id="A0AAV5QYC7"/>
<feature type="compositionally biased region" description="Acidic residues" evidence="14">
    <location>
        <begin position="228"/>
        <end position="239"/>
    </location>
</feature>
<feature type="compositionally biased region" description="Low complexity" evidence="14">
    <location>
        <begin position="211"/>
        <end position="227"/>
    </location>
</feature>
<keyword evidence="8" id="KW-0254">Endocytosis</keyword>
<dbReference type="Gene3D" id="2.30.30.700">
    <property type="entry name" value="SLA1 homology domain 1"/>
    <property type="match status" value="1"/>
</dbReference>
<dbReference type="GO" id="GO:0005886">
    <property type="term" value="C:plasma membrane"/>
    <property type="evidence" value="ECO:0007669"/>
    <property type="project" value="UniProtKB-SubCell"/>
</dbReference>
<feature type="compositionally biased region" description="Low complexity" evidence="14">
    <location>
        <begin position="869"/>
        <end position="897"/>
    </location>
</feature>